<evidence type="ECO:0000256" key="6">
    <source>
        <dbReference type="ARBA" id="ARBA00023136"/>
    </source>
</evidence>
<evidence type="ECO:0000256" key="1">
    <source>
        <dbReference type="ARBA" id="ARBA00004651"/>
    </source>
</evidence>
<dbReference type="RefSeq" id="WP_179922289.1">
    <property type="nucleotide sequence ID" value="NZ_CP058909.1"/>
</dbReference>
<dbReference type="OrthoDB" id="307029at2157"/>
<evidence type="ECO:0000313" key="9">
    <source>
        <dbReference type="Proteomes" id="UP000509346"/>
    </source>
</evidence>
<feature type="transmembrane region" description="Helical" evidence="7">
    <location>
        <begin position="336"/>
        <end position="353"/>
    </location>
</feature>
<evidence type="ECO:0000256" key="4">
    <source>
        <dbReference type="ARBA" id="ARBA00022692"/>
    </source>
</evidence>
<dbReference type="AlphaFoldDB" id="A0A7D5T3E9"/>
<dbReference type="EMBL" id="CP058909">
    <property type="protein sequence ID" value="QLH81871.1"/>
    <property type="molecule type" value="Genomic_DNA"/>
</dbReference>
<evidence type="ECO:0000313" key="8">
    <source>
        <dbReference type="EMBL" id="QLH81871.1"/>
    </source>
</evidence>
<feature type="transmembrane region" description="Helical" evidence="7">
    <location>
        <begin position="296"/>
        <end position="316"/>
    </location>
</feature>
<keyword evidence="2" id="KW-1003">Cell membrane</keyword>
<dbReference type="InterPro" id="IPR018584">
    <property type="entry name" value="GT87"/>
</dbReference>
<dbReference type="GO" id="GO:0005886">
    <property type="term" value="C:plasma membrane"/>
    <property type="evidence" value="ECO:0007669"/>
    <property type="project" value="UniProtKB-SubCell"/>
</dbReference>
<accession>A0A7D5T3E9</accession>
<keyword evidence="3" id="KW-0808">Transferase</keyword>
<feature type="transmembrane region" description="Helical" evidence="7">
    <location>
        <begin position="265"/>
        <end position="284"/>
    </location>
</feature>
<proteinExistence type="predicted"/>
<keyword evidence="6 7" id="KW-0472">Membrane</keyword>
<evidence type="ECO:0000256" key="3">
    <source>
        <dbReference type="ARBA" id="ARBA00022679"/>
    </source>
</evidence>
<dbReference type="KEGG" id="hpel:HZS54_09655"/>
<organism evidence="8 9">
    <name type="scientific">Halosimplex pelagicum</name>
    <dbReference type="NCBI Taxonomy" id="869886"/>
    <lineage>
        <taxon>Archaea</taxon>
        <taxon>Methanobacteriati</taxon>
        <taxon>Methanobacteriota</taxon>
        <taxon>Stenosarchaea group</taxon>
        <taxon>Halobacteria</taxon>
        <taxon>Halobacteriales</taxon>
        <taxon>Haloarculaceae</taxon>
        <taxon>Halosimplex</taxon>
    </lineage>
</organism>
<keyword evidence="9" id="KW-1185">Reference proteome</keyword>
<feature type="transmembrane region" description="Helical" evidence="7">
    <location>
        <begin position="89"/>
        <end position="108"/>
    </location>
</feature>
<feature type="transmembrane region" description="Helical" evidence="7">
    <location>
        <begin position="7"/>
        <end position="28"/>
    </location>
</feature>
<evidence type="ECO:0000256" key="5">
    <source>
        <dbReference type="ARBA" id="ARBA00022989"/>
    </source>
</evidence>
<sequence>MTDRSREASAVFATGALLGVAILVNYAVNRPGTFGLNYRVYHVAAEAALAGRDFYAVTPADSGYHYVYPPATVLAFLPSALAESWVPGFLAMTAVSVAASAVAARLLAGYVESLGYVVSRLERALLFAFLLASAASAPSLGYGQVNHALALALVAGFVWLARGREARAGVALAVPAFVKVFPAVVGLWLLRRRAWRAIAAAVGTAASLFGLGLLVFGVDTTRTYVTAALLPQRETADFVGGLAPGKSFVTLRRPLSVLFPNVDPVWYAVGAAALLAPVLAALYYRPRTVTDRHVAVHGTLVAMVLAFPSLLLYYAYTAFSLVVLLYDLPAGRGRQLFVAGALLANVSLSYGNLRETVRALPLGPATAQAILDAALPVLRLGTPVLWGSLLTLAGCLVYRVESGALSVPAPLRAVLDTE</sequence>
<keyword evidence="5 7" id="KW-1133">Transmembrane helix</keyword>
<evidence type="ECO:0000256" key="7">
    <source>
        <dbReference type="SAM" id="Phobius"/>
    </source>
</evidence>
<dbReference type="Pfam" id="PF09594">
    <property type="entry name" value="GT87"/>
    <property type="match status" value="1"/>
</dbReference>
<reference evidence="8 9" key="1">
    <citation type="submission" date="2020-07" db="EMBL/GenBank/DDBJ databases">
        <title>Halosimplex litoreum sp. nov. and Halosimplex rubrum sp. nov., isolated from different salt environments.</title>
        <authorList>
            <person name="Cui H."/>
        </authorList>
    </citation>
    <scope>NUCLEOTIDE SEQUENCE [LARGE SCALE GENOMIC DNA]</scope>
    <source>
        <strain evidence="8 9">R2</strain>
    </source>
</reference>
<feature type="transmembrane region" description="Helical" evidence="7">
    <location>
        <begin position="197"/>
        <end position="218"/>
    </location>
</feature>
<evidence type="ECO:0000256" key="2">
    <source>
        <dbReference type="ARBA" id="ARBA00022475"/>
    </source>
</evidence>
<feature type="transmembrane region" description="Helical" evidence="7">
    <location>
        <begin position="168"/>
        <end position="190"/>
    </location>
</feature>
<dbReference type="GeneID" id="56082854"/>
<protein>
    <submittedName>
        <fullName evidence="8">DUF2029 domain-containing protein</fullName>
    </submittedName>
</protein>
<gene>
    <name evidence="8" type="ORF">HZS54_09655</name>
</gene>
<dbReference type="GO" id="GO:0016758">
    <property type="term" value="F:hexosyltransferase activity"/>
    <property type="evidence" value="ECO:0007669"/>
    <property type="project" value="InterPro"/>
</dbReference>
<dbReference type="Proteomes" id="UP000509346">
    <property type="component" value="Chromosome"/>
</dbReference>
<comment type="subcellular location">
    <subcellularLocation>
        <location evidence="1">Cell membrane</location>
        <topology evidence="1">Multi-pass membrane protein</topology>
    </subcellularLocation>
</comment>
<name>A0A7D5T3E9_9EURY</name>
<keyword evidence="4 7" id="KW-0812">Transmembrane</keyword>